<dbReference type="Pfam" id="PF00107">
    <property type="entry name" value="ADH_zinc_N"/>
    <property type="match status" value="1"/>
</dbReference>
<dbReference type="InterPro" id="IPR050129">
    <property type="entry name" value="Zn_alcohol_dh"/>
</dbReference>
<dbReference type="SUPFAM" id="SSF51735">
    <property type="entry name" value="NAD(P)-binding Rossmann-fold domains"/>
    <property type="match status" value="1"/>
</dbReference>
<evidence type="ECO:0000256" key="2">
    <source>
        <dbReference type="ARBA" id="ARBA00022833"/>
    </source>
</evidence>
<gene>
    <name evidence="6" type="ORF">NK125_06730</name>
</gene>
<dbReference type="SMART" id="SM00829">
    <property type="entry name" value="PKS_ER"/>
    <property type="match status" value="1"/>
</dbReference>
<accession>A0ABT1E8G6</accession>
<organism evidence="6 7">
    <name type="scientific">Aequitasia blattaphilus</name>
    <dbReference type="NCBI Taxonomy" id="2949332"/>
    <lineage>
        <taxon>Bacteria</taxon>
        <taxon>Bacillati</taxon>
        <taxon>Bacillota</taxon>
        <taxon>Clostridia</taxon>
        <taxon>Lachnospirales</taxon>
        <taxon>Lachnospiraceae</taxon>
        <taxon>Aequitasia</taxon>
    </lineage>
</organism>
<dbReference type="Pfam" id="PF08240">
    <property type="entry name" value="ADH_N"/>
    <property type="match status" value="1"/>
</dbReference>
<dbReference type="PANTHER" id="PTHR43401">
    <property type="entry name" value="L-THREONINE 3-DEHYDROGENASE"/>
    <property type="match status" value="1"/>
</dbReference>
<evidence type="ECO:0000313" key="6">
    <source>
        <dbReference type="EMBL" id="MCP1102113.1"/>
    </source>
</evidence>
<dbReference type="InterPro" id="IPR020843">
    <property type="entry name" value="ER"/>
</dbReference>
<dbReference type="PROSITE" id="PS00059">
    <property type="entry name" value="ADH_ZINC"/>
    <property type="match status" value="1"/>
</dbReference>
<dbReference type="InterPro" id="IPR013154">
    <property type="entry name" value="ADH-like_N"/>
</dbReference>
<dbReference type="RefSeq" id="WP_262065897.1">
    <property type="nucleotide sequence ID" value="NZ_JAMXOD010000007.1"/>
</dbReference>
<evidence type="ECO:0000256" key="3">
    <source>
        <dbReference type="ARBA" id="ARBA00023002"/>
    </source>
</evidence>
<dbReference type="PANTHER" id="PTHR43401:SF2">
    <property type="entry name" value="L-THREONINE 3-DEHYDROGENASE"/>
    <property type="match status" value="1"/>
</dbReference>
<comment type="caution">
    <text evidence="6">The sequence shown here is derived from an EMBL/GenBank/DDBJ whole genome shotgun (WGS) entry which is preliminary data.</text>
</comment>
<evidence type="ECO:0000313" key="7">
    <source>
        <dbReference type="Proteomes" id="UP001523566"/>
    </source>
</evidence>
<dbReference type="InterPro" id="IPR011032">
    <property type="entry name" value="GroES-like_sf"/>
</dbReference>
<evidence type="ECO:0000256" key="1">
    <source>
        <dbReference type="ARBA" id="ARBA00022723"/>
    </source>
</evidence>
<name>A0ABT1E8G6_9FIRM</name>
<dbReference type="Proteomes" id="UP001523566">
    <property type="component" value="Unassembled WGS sequence"/>
</dbReference>
<dbReference type="InterPro" id="IPR036291">
    <property type="entry name" value="NAD(P)-bd_dom_sf"/>
</dbReference>
<protein>
    <submittedName>
        <fullName evidence="6">Zinc-dependent alcohol dehydrogenase family protein</fullName>
    </submittedName>
</protein>
<keyword evidence="3" id="KW-0560">Oxidoreductase</keyword>
<evidence type="ECO:0000256" key="4">
    <source>
        <dbReference type="RuleBase" id="RU361277"/>
    </source>
</evidence>
<dbReference type="InterPro" id="IPR002328">
    <property type="entry name" value="ADH_Zn_CS"/>
</dbReference>
<dbReference type="EMBL" id="JAMZFW010000007">
    <property type="protein sequence ID" value="MCP1102113.1"/>
    <property type="molecule type" value="Genomic_DNA"/>
</dbReference>
<keyword evidence="1 4" id="KW-0479">Metal-binding</keyword>
<comment type="similarity">
    <text evidence="4">Belongs to the zinc-containing alcohol dehydrogenase family.</text>
</comment>
<keyword evidence="7" id="KW-1185">Reference proteome</keyword>
<dbReference type="InterPro" id="IPR013149">
    <property type="entry name" value="ADH-like_C"/>
</dbReference>
<dbReference type="Gene3D" id="3.90.180.10">
    <property type="entry name" value="Medium-chain alcohol dehydrogenases, catalytic domain"/>
    <property type="match status" value="1"/>
</dbReference>
<comment type="cofactor">
    <cofactor evidence="4">
        <name>Zn(2+)</name>
        <dbReference type="ChEBI" id="CHEBI:29105"/>
    </cofactor>
</comment>
<evidence type="ECO:0000259" key="5">
    <source>
        <dbReference type="SMART" id="SM00829"/>
    </source>
</evidence>
<dbReference type="SUPFAM" id="SSF50129">
    <property type="entry name" value="GroES-like"/>
    <property type="match status" value="1"/>
</dbReference>
<dbReference type="CDD" id="cd08234">
    <property type="entry name" value="threonine_DH_like"/>
    <property type="match status" value="1"/>
</dbReference>
<dbReference type="Gene3D" id="3.40.50.720">
    <property type="entry name" value="NAD(P)-binding Rossmann-like Domain"/>
    <property type="match status" value="1"/>
</dbReference>
<reference evidence="6 7" key="1">
    <citation type="journal article" date="2022" name="Genome Biol. Evol.">
        <title>Host diet, physiology and behaviors set the stage for Lachnospiraceae cladogenesis.</title>
        <authorList>
            <person name="Vera-Ponce De Leon A."/>
            <person name="Schneider M."/>
            <person name="Jahnes B.C."/>
            <person name="Sadowski V."/>
            <person name="Camuy-Velez L.A."/>
            <person name="Duan J."/>
            <person name="Sabree Z.L."/>
        </authorList>
    </citation>
    <scope>NUCLEOTIDE SEQUENCE [LARGE SCALE GENOMIC DNA]</scope>
    <source>
        <strain evidence="6 7">PAL113</strain>
    </source>
</reference>
<feature type="domain" description="Enoyl reductase (ER)" evidence="5">
    <location>
        <begin position="8"/>
        <end position="337"/>
    </location>
</feature>
<sequence length="343" mass="37113">MKSAVFYGKRDIRVSEWETPKLNPDEVLIKVMACGVCGSDLHIFEGDQGSTTTVPPLIQGHEFAGIITEIGSKVSNYKVGDRVCADPADNCGECFYCVSGMMSHCDHMGAIGTNINGGFSEYCKVKSRLLHRLEDDTTYIEGAMAEPLACCINGIDRSDIKAGDNVVIYGGGTIGLLMLQLAKLRGASRVALVEPVKERRETAIKLGADVVINPMECSVKEALADHKLNHIRVVIECCGLKSTSEEAIQIVDKQGIVVLFAVTALDASIDLATYQIFQKEVTVTGSFCSPYTMARAVELINAHRLDLMPMIGATLPMEELSDVLGNAERRAKGKVIILPNGQE</sequence>
<proteinExistence type="inferred from homology"/>
<keyword evidence="2 4" id="KW-0862">Zinc</keyword>